<keyword evidence="1" id="KW-0472">Membrane</keyword>
<dbReference type="AlphaFoldDB" id="A0A212UA49"/>
<feature type="transmembrane region" description="Helical" evidence="1">
    <location>
        <begin position="26"/>
        <end position="48"/>
    </location>
</feature>
<proteinExistence type="predicted"/>
<keyword evidence="3" id="KW-1185">Reference proteome</keyword>
<reference evidence="3" key="1">
    <citation type="submission" date="2017-06" db="EMBL/GenBank/DDBJ databases">
        <authorList>
            <person name="Varghese N."/>
            <person name="Submissions S."/>
        </authorList>
    </citation>
    <scope>NUCLEOTIDE SEQUENCE [LARGE SCALE GENOMIC DNA]</scope>
    <source>
        <strain evidence="3">DSM 11116</strain>
    </source>
</reference>
<organism evidence="2 3">
    <name type="scientific">Hymenobacter gelipurpurascens</name>
    <dbReference type="NCBI Taxonomy" id="89968"/>
    <lineage>
        <taxon>Bacteria</taxon>
        <taxon>Pseudomonadati</taxon>
        <taxon>Bacteroidota</taxon>
        <taxon>Cytophagia</taxon>
        <taxon>Cytophagales</taxon>
        <taxon>Hymenobacteraceae</taxon>
        <taxon>Hymenobacter</taxon>
    </lineage>
</organism>
<accession>A0A212UA49</accession>
<dbReference type="Proteomes" id="UP000198131">
    <property type="component" value="Unassembled WGS sequence"/>
</dbReference>
<sequence length="89" mass="10028">MAAITSATQRFYRYVAAEVCCLLLSYIPWVFVLTLPMYLILAAQLYFFREAVLGESRGQLRSVFPVAYCVASVEAFYASLSYHLSCCCS</sequence>
<keyword evidence="1" id="KW-1133">Transmembrane helix</keyword>
<evidence type="ECO:0000313" key="2">
    <source>
        <dbReference type="EMBL" id="SNC74924.1"/>
    </source>
</evidence>
<gene>
    <name evidence="2" type="ORF">SAMN06265337_2616</name>
</gene>
<protein>
    <submittedName>
        <fullName evidence="2">Uncharacterized protein</fullName>
    </submittedName>
</protein>
<name>A0A212UA49_9BACT</name>
<feature type="transmembrane region" description="Helical" evidence="1">
    <location>
        <begin position="60"/>
        <end position="80"/>
    </location>
</feature>
<evidence type="ECO:0000313" key="3">
    <source>
        <dbReference type="Proteomes" id="UP000198131"/>
    </source>
</evidence>
<evidence type="ECO:0000256" key="1">
    <source>
        <dbReference type="SAM" id="Phobius"/>
    </source>
</evidence>
<dbReference type="EMBL" id="FYEW01000002">
    <property type="protein sequence ID" value="SNC74924.1"/>
    <property type="molecule type" value="Genomic_DNA"/>
</dbReference>
<keyword evidence="1" id="KW-0812">Transmembrane</keyword>